<comment type="subcellular location">
    <subcellularLocation>
        <location evidence="1">Nucleus</location>
    </subcellularLocation>
</comment>
<dbReference type="EMBL" id="ML211759">
    <property type="protein sequence ID" value="TFK80504.1"/>
    <property type="molecule type" value="Genomic_DNA"/>
</dbReference>
<feature type="domain" description="Zn(2)-C6 fungal-type" evidence="6">
    <location>
        <begin position="4"/>
        <end position="36"/>
    </location>
</feature>
<dbReference type="InterPro" id="IPR001138">
    <property type="entry name" value="Zn2Cys6_DnaBD"/>
</dbReference>
<dbReference type="GO" id="GO:0000981">
    <property type="term" value="F:DNA-binding transcription factor activity, RNA polymerase II-specific"/>
    <property type="evidence" value="ECO:0007669"/>
    <property type="project" value="InterPro"/>
</dbReference>
<dbReference type="PROSITE" id="PS00463">
    <property type="entry name" value="ZN2_CY6_FUNGAL_1"/>
    <property type="match status" value="1"/>
</dbReference>
<accession>A0A5C3NT20</accession>
<evidence type="ECO:0000256" key="1">
    <source>
        <dbReference type="ARBA" id="ARBA00004123"/>
    </source>
</evidence>
<evidence type="ECO:0000313" key="8">
    <source>
        <dbReference type="Proteomes" id="UP000308197"/>
    </source>
</evidence>
<organism evidence="7 8">
    <name type="scientific">Polyporus arcularius HHB13444</name>
    <dbReference type="NCBI Taxonomy" id="1314778"/>
    <lineage>
        <taxon>Eukaryota</taxon>
        <taxon>Fungi</taxon>
        <taxon>Dikarya</taxon>
        <taxon>Basidiomycota</taxon>
        <taxon>Agaricomycotina</taxon>
        <taxon>Agaricomycetes</taxon>
        <taxon>Polyporales</taxon>
        <taxon>Polyporaceae</taxon>
        <taxon>Polyporus</taxon>
    </lineage>
</organism>
<keyword evidence="5" id="KW-0539">Nucleus</keyword>
<feature type="domain" description="Zn(2)-C6 fungal-type" evidence="6">
    <location>
        <begin position="56"/>
        <end position="88"/>
    </location>
</feature>
<dbReference type="STRING" id="1314778.A0A5C3NT20"/>
<dbReference type="Proteomes" id="UP000308197">
    <property type="component" value="Unassembled WGS sequence"/>
</dbReference>
<dbReference type="GO" id="GO:0005634">
    <property type="term" value="C:nucleus"/>
    <property type="evidence" value="ECO:0007669"/>
    <property type="project" value="UniProtKB-SubCell"/>
</dbReference>
<evidence type="ECO:0000259" key="6">
    <source>
        <dbReference type="PROSITE" id="PS50048"/>
    </source>
</evidence>
<dbReference type="SMART" id="SM00066">
    <property type="entry name" value="GAL4"/>
    <property type="match status" value="2"/>
</dbReference>
<protein>
    <recommendedName>
        <fullName evidence="6">Zn(2)-C6 fungal-type domain-containing protein</fullName>
    </recommendedName>
</protein>
<reference evidence="7 8" key="1">
    <citation type="journal article" date="2019" name="Nat. Ecol. Evol.">
        <title>Megaphylogeny resolves global patterns of mushroom evolution.</title>
        <authorList>
            <person name="Varga T."/>
            <person name="Krizsan K."/>
            <person name="Foldi C."/>
            <person name="Dima B."/>
            <person name="Sanchez-Garcia M."/>
            <person name="Sanchez-Ramirez S."/>
            <person name="Szollosi G.J."/>
            <person name="Szarkandi J.G."/>
            <person name="Papp V."/>
            <person name="Albert L."/>
            <person name="Andreopoulos W."/>
            <person name="Angelini C."/>
            <person name="Antonin V."/>
            <person name="Barry K.W."/>
            <person name="Bougher N.L."/>
            <person name="Buchanan P."/>
            <person name="Buyck B."/>
            <person name="Bense V."/>
            <person name="Catcheside P."/>
            <person name="Chovatia M."/>
            <person name="Cooper J."/>
            <person name="Damon W."/>
            <person name="Desjardin D."/>
            <person name="Finy P."/>
            <person name="Geml J."/>
            <person name="Haridas S."/>
            <person name="Hughes K."/>
            <person name="Justo A."/>
            <person name="Karasinski D."/>
            <person name="Kautmanova I."/>
            <person name="Kiss B."/>
            <person name="Kocsube S."/>
            <person name="Kotiranta H."/>
            <person name="LaButti K.M."/>
            <person name="Lechner B.E."/>
            <person name="Liimatainen K."/>
            <person name="Lipzen A."/>
            <person name="Lukacs Z."/>
            <person name="Mihaltcheva S."/>
            <person name="Morgado L.N."/>
            <person name="Niskanen T."/>
            <person name="Noordeloos M.E."/>
            <person name="Ohm R.A."/>
            <person name="Ortiz-Santana B."/>
            <person name="Ovrebo C."/>
            <person name="Racz N."/>
            <person name="Riley R."/>
            <person name="Savchenko A."/>
            <person name="Shiryaev A."/>
            <person name="Soop K."/>
            <person name="Spirin V."/>
            <person name="Szebenyi C."/>
            <person name="Tomsovsky M."/>
            <person name="Tulloss R.E."/>
            <person name="Uehling J."/>
            <person name="Grigoriev I.V."/>
            <person name="Vagvolgyi C."/>
            <person name="Papp T."/>
            <person name="Martin F.M."/>
            <person name="Miettinen O."/>
            <person name="Hibbett D.S."/>
            <person name="Nagy L.G."/>
        </authorList>
    </citation>
    <scope>NUCLEOTIDE SEQUENCE [LARGE SCALE GENOMIC DNA]</scope>
    <source>
        <strain evidence="7 8">HHB13444</strain>
    </source>
</reference>
<dbReference type="Gene3D" id="4.10.240.10">
    <property type="entry name" value="Zn(2)-C6 fungal-type DNA-binding domain"/>
    <property type="match status" value="2"/>
</dbReference>
<dbReference type="InParanoid" id="A0A5C3NT20"/>
<evidence type="ECO:0000256" key="3">
    <source>
        <dbReference type="ARBA" id="ARBA00023015"/>
    </source>
</evidence>
<evidence type="ECO:0000313" key="7">
    <source>
        <dbReference type="EMBL" id="TFK80504.1"/>
    </source>
</evidence>
<sequence length="569" mass="63038">MAKTCVLCRQRSERCDGIQPICGQCTEFGTTDACDYSSRAAGPSSKTSNLLQKGAACLPCRKRKKKCDAKQPYCTACKTSNKKDQCVYEDDAQRNLIQCLVARTRELEERLAFAEQSFHVSRPQHGNRVSSPGSAPVLRPSSLAIEAFGAFPVWKPPRTDLPVPALLTSRTTLELYRDFRLRFLAFSPHVGVQLSPVASYAVAMGDFNSPHVHPSLVHVAQLYGCMIWQEIHRTTSLATTESIELEATLSLLTADTAPLIQLQIHNTLGIYFLVLRKFSEGSEQIRLASEVVRRHGLRFVPPSAELWDPLVECAPADEELVCALSHLLYITIDRQMVLGNPSDLGVEYEQEFHTVPIMYPTLSRSSLAIFRARGALLLQRTRQLSARLSALPTCPWELHLAQGAQSEPPWVAEYWSLLEEVETNLANVNPALLKASLHPELQPSTQGLKICLIVALTVEAELHHLAPRTHPESRQHCLNAVLKLVGIGKTLTASDYEMLDPILVICWLTAAKVAFTESARPMDELSAMNWATVRSVLVACVPVLIKALPYLEVPLNQILERAAAFVIPT</sequence>
<dbReference type="InterPro" id="IPR036864">
    <property type="entry name" value="Zn2-C6_fun-type_DNA-bd_sf"/>
</dbReference>
<dbReference type="AlphaFoldDB" id="A0A5C3NT20"/>
<dbReference type="Pfam" id="PF00172">
    <property type="entry name" value="Zn_clus"/>
    <property type="match status" value="1"/>
</dbReference>
<keyword evidence="2" id="KW-0479">Metal-binding</keyword>
<evidence type="ECO:0000256" key="5">
    <source>
        <dbReference type="ARBA" id="ARBA00023242"/>
    </source>
</evidence>
<keyword evidence="8" id="KW-1185">Reference proteome</keyword>
<dbReference type="CDD" id="cd00067">
    <property type="entry name" value="GAL4"/>
    <property type="match status" value="2"/>
</dbReference>
<dbReference type="SUPFAM" id="SSF57701">
    <property type="entry name" value="Zn2/Cys6 DNA-binding domain"/>
    <property type="match status" value="2"/>
</dbReference>
<gene>
    <name evidence="7" type="ORF">K466DRAFT_591806</name>
</gene>
<evidence type="ECO:0000256" key="4">
    <source>
        <dbReference type="ARBA" id="ARBA00023163"/>
    </source>
</evidence>
<keyword evidence="4" id="KW-0804">Transcription</keyword>
<dbReference type="PANTHER" id="PTHR47338:SF29">
    <property type="entry name" value="ZN(2)-C6 FUNGAL-TYPE DOMAIN-CONTAINING PROTEIN"/>
    <property type="match status" value="1"/>
</dbReference>
<dbReference type="PANTHER" id="PTHR47338">
    <property type="entry name" value="ZN(II)2CYS6 TRANSCRIPTION FACTOR (EUROFUNG)-RELATED"/>
    <property type="match status" value="1"/>
</dbReference>
<dbReference type="InterPro" id="IPR050815">
    <property type="entry name" value="TF_fung"/>
</dbReference>
<proteinExistence type="predicted"/>
<dbReference type="PROSITE" id="PS50048">
    <property type="entry name" value="ZN2_CY6_FUNGAL_2"/>
    <property type="match status" value="2"/>
</dbReference>
<name>A0A5C3NT20_9APHY</name>
<dbReference type="GO" id="GO:0008270">
    <property type="term" value="F:zinc ion binding"/>
    <property type="evidence" value="ECO:0007669"/>
    <property type="project" value="InterPro"/>
</dbReference>
<keyword evidence="3" id="KW-0805">Transcription regulation</keyword>
<evidence type="ECO:0000256" key="2">
    <source>
        <dbReference type="ARBA" id="ARBA00022723"/>
    </source>
</evidence>